<sequence>MQLPPSLSLDVLAAPIDGGAGEDLSFSELFDQIKEARRADPQYLSQGDWQTDLKQADWEQVIELAGEGIARRSKDLMLVAWLAEGLARRHGFAGVEHGLALATRLLETYWDSLFPELEEGIEQRATRLGWLDSTLAEVASQLPLTQGQAYSLLAYEESRQVENLARQNADAASAALADGKINAEIFQRAVVLTDTAHLQAQHARIGACLVALQGLGARADSLFGQEAPSFRNLDDVLHRCQQLLERLLKERNVDISANPAPAAEPEAAPAARPASAETPAAAPAVNGMPRSREEALALLGNVAQYFRQHEPHSPIPYLVERAIKWGGMPLDAWLCDVIKDGGVIDSIRDTLGTQES</sequence>
<feature type="region of interest" description="Disordered" evidence="1">
    <location>
        <begin position="258"/>
        <end position="285"/>
    </location>
</feature>
<evidence type="ECO:0000313" key="6">
    <source>
        <dbReference type="Proteomes" id="UP000199693"/>
    </source>
</evidence>
<protein>
    <submittedName>
        <fullName evidence="3">Type VI secretion system protein ImpA</fullName>
    </submittedName>
</protein>
<feature type="compositionally biased region" description="Low complexity" evidence="1">
    <location>
        <begin position="258"/>
        <end position="284"/>
    </location>
</feature>
<keyword evidence="5" id="KW-1185">Reference proteome</keyword>
<dbReference type="EMBL" id="FNEC01000056">
    <property type="protein sequence ID" value="SDK88586.1"/>
    <property type="molecule type" value="Genomic_DNA"/>
</dbReference>
<dbReference type="Proteomes" id="UP000199693">
    <property type="component" value="Unassembled WGS sequence"/>
</dbReference>
<dbReference type="NCBIfam" id="TIGR03363">
    <property type="entry name" value="VI_chp_8"/>
    <property type="match status" value="1"/>
</dbReference>
<evidence type="ECO:0000313" key="5">
    <source>
        <dbReference type="Proteomes" id="UP000198309"/>
    </source>
</evidence>
<evidence type="ECO:0000313" key="4">
    <source>
        <dbReference type="EMBL" id="SNT49555.1"/>
    </source>
</evidence>
<evidence type="ECO:0000256" key="1">
    <source>
        <dbReference type="SAM" id="MobiDB-lite"/>
    </source>
</evidence>
<gene>
    <name evidence="3" type="ORF">SAMN05216189_10565</name>
    <name evidence="4" type="ORF">SAMN06295949_13638</name>
</gene>
<evidence type="ECO:0000313" key="3">
    <source>
        <dbReference type="EMBL" id="SDK88586.1"/>
    </source>
</evidence>
<reference evidence="4 5" key="2">
    <citation type="submission" date="2017-06" db="EMBL/GenBank/DDBJ databases">
        <authorList>
            <person name="Varghese N."/>
            <person name="Submissions S."/>
        </authorList>
    </citation>
    <scope>NUCLEOTIDE SEQUENCE [LARGE SCALE GENOMIC DNA]</scope>
    <source>
        <strain evidence="4 5">RLD-1</strain>
    </source>
</reference>
<feature type="domain" description="ImpA N-terminal" evidence="2">
    <location>
        <begin position="18"/>
        <end position="132"/>
    </location>
</feature>
<accession>A0A239N3U4</accession>
<organism evidence="3 6">
    <name type="scientific">Pseudomonas delhiensis</name>
    <dbReference type="NCBI Taxonomy" id="366289"/>
    <lineage>
        <taxon>Bacteria</taxon>
        <taxon>Pseudomonadati</taxon>
        <taxon>Pseudomonadota</taxon>
        <taxon>Gammaproteobacteria</taxon>
        <taxon>Pseudomonadales</taxon>
        <taxon>Pseudomonadaceae</taxon>
        <taxon>Pseudomonas</taxon>
    </lineage>
</organism>
<dbReference type="InterPro" id="IPR010657">
    <property type="entry name" value="ImpA_N"/>
</dbReference>
<dbReference type="AlphaFoldDB" id="A0A239N3U4"/>
<dbReference type="Pfam" id="PF06812">
    <property type="entry name" value="ImpA_N"/>
    <property type="match status" value="1"/>
</dbReference>
<proteinExistence type="predicted"/>
<dbReference type="InterPro" id="IPR017740">
    <property type="entry name" value="TssA-like"/>
</dbReference>
<name>A0A239N3U4_9PSED</name>
<reference evidence="3 6" key="1">
    <citation type="submission" date="2016-10" db="EMBL/GenBank/DDBJ databases">
        <authorList>
            <person name="de Groot N.N."/>
        </authorList>
    </citation>
    <scope>NUCLEOTIDE SEQUENCE [LARGE SCALE GENOMIC DNA]</scope>
    <source>
        <strain evidence="3 6">CCM 7361</strain>
    </source>
</reference>
<dbReference type="PANTHER" id="PTHR37951">
    <property type="entry name" value="CYTOPLASMIC PROTEIN-RELATED"/>
    <property type="match status" value="1"/>
</dbReference>
<dbReference type="Proteomes" id="UP000198309">
    <property type="component" value="Unassembled WGS sequence"/>
</dbReference>
<dbReference type="PANTHER" id="PTHR37951:SF1">
    <property type="entry name" value="TYPE VI SECRETION SYSTEM COMPONENT TSSA1"/>
    <property type="match status" value="1"/>
</dbReference>
<dbReference type="EMBL" id="FZPC01000036">
    <property type="protein sequence ID" value="SNT49555.1"/>
    <property type="molecule type" value="Genomic_DNA"/>
</dbReference>
<evidence type="ECO:0000259" key="2">
    <source>
        <dbReference type="Pfam" id="PF06812"/>
    </source>
</evidence>